<dbReference type="InterPro" id="IPR034291">
    <property type="entry name" value="TMP_synthase"/>
</dbReference>
<dbReference type="Pfam" id="PF02581">
    <property type="entry name" value="TMP-TENI"/>
    <property type="match status" value="1"/>
</dbReference>
<protein>
    <recommendedName>
        <fullName evidence="10">Thiamine-phosphate synthase</fullName>
        <shortName evidence="10">TP synthase</shortName>
        <shortName evidence="10">TPS</shortName>
        <ecNumber evidence="10">2.5.1.3</ecNumber>
    </recommendedName>
    <alternativeName>
        <fullName evidence="10">Thiamine-phosphate pyrophosphorylase</fullName>
        <shortName evidence="10">TMP pyrophosphorylase</shortName>
        <shortName evidence="10">TMP-PPase</shortName>
    </alternativeName>
</protein>
<accession>A0A7W7GMM9</accession>
<evidence type="ECO:0000313" key="15">
    <source>
        <dbReference type="Proteomes" id="UP000540191"/>
    </source>
</evidence>
<comment type="cofactor">
    <cofactor evidence="10">
        <name>Mg(2+)</name>
        <dbReference type="ChEBI" id="CHEBI:18420"/>
    </cofactor>
    <text evidence="10">Binds 1 Mg(2+) ion per subunit.</text>
</comment>
<keyword evidence="4 10" id="KW-0479">Metal-binding</keyword>
<evidence type="ECO:0000256" key="9">
    <source>
        <dbReference type="ARBA" id="ARBA00047883"/>
    </source>
</evidence>
<dbReference type="GO" id="GO:0009229">
    <property type="term" value="P:thiamine diphosphate biosynthetic process"/>
    <property type="evidence" value="ECO:0007669"/>
    <property type="project" value="UniProtKB-UniRule"/>
</dbReference>
<feature type="binding site" evidence="10">
    <location>
        <position position="116"/>
    </location>
    <ligand>
        <name>Mg(2+)</name>
        <dbReference type="ChEBI" id="CHEBI:18420"/>
    </ligand>
</feature>
<dbReference type="Proteomes" id="UP000540191">
    <property type="component" value="Unassembled WGS sequence"/>
</dbReference>
<feature type="binding site" evidence="10">
    <location>
        <position position="154"/>
    </location>
    <ligand>
        <name>4-amino-2-methyl-5-(diphosphooxymethyl)pyrimidine</name>
        <dbReference type="ChEBI" id="CHEBI:57841"/>
    </ligand>
</feature>
<keyword evidence="5 10" id="KW-0460">Magnesium</keyword>
<dbReference type="GO" id="GO:0000287">
    <property type="term" value="F:magnesium ion binding"/>
    <property type="evidence" value="ECO:0007669"/>
    <property type="project" value="UniProtKB-UniRule"/>
</dbReference>
<feature type="binding site" evidence="10">
    <location>
        <position position="115"/>
    </location>
    <ligand>
        <name>4-amino-2-methyl-5-(diphosphooxymethyl)pyrimidine</name>
        <dbReference type="ChEBI" id="CHEBI:57841"/>
    </ligand>
</feature>
<dbReference type="GO" id="GO:0009228">
    <property type="term" value="P:thiamine biosynthetic process"/>
    <property type="evidence" value="ECO:0007669"/>
    <property type="project" value="UniProtKB-KW"/>
</dbReference>
<evidence type="ECO:0000256" key="4">
    <source>
        <dbReference type="ARBA" id="ARBA00022723"/>
    </source>
</evidence>
<evidence type="ECO:0000256" key="11">
    <source>
        <dbReference type="RuleBase" id="RU003826"/>
    </source>
</evidence>
<gene>
    <name evidence="10" type="primary">thiE</name>
    <name evidence="14" type="ORF">HDA30_000441</name>
</gene>
<comment type="catalytic activity">
    <reaction evidence="7 10 11">
        <text>4-methyl-5-(2-phosphooxyethyl)-thiazole + 4-amino-2-methyl-5-(diphosphooxymethyl)pyrimidine + H(+) = thiamine phosphate + diphosphate</text>
        <dbReference type="Rhea" id="RHEA:22328"/>
        <dbReference type="ChEBI" id="CHEBI:15378"/>
        <dbReference type="ChEBI" id="CHEBI:33019"/>
        <dbReference type="ChEBI" id="CHEBI:37575"/>
        <dbReference type="ChEBI" id="CHEBI:57841"/>
        <dbReference type="ChEBI" id="CHEBI:58296"/>
        <dbReference type="EC" id="2.5.1.3"/>
    </reaction>
</comment>
<evidence type="ECO:0000256" key="10">
    <source>
        <dbReference type="HAMAP-Rule" id="MF_00097"/>
    </source>
</evidence>
<comment type="catalytic activity">
    <reaction evidence="9 10 11">
        <text>2-[(2R,5Z)-2-carboxy-4-methylthiazol-5(2H)-ylidene]ethyl phosphate + 4-amino-2-methyl-5-(diphosphooxymethyl)pyrimidine + 2 H(+) = thiamine phosphate + CO2 + diphosphate</text>
        <dbReference type="Rhea" id="RHEA:47844"/>
        <dbReference type="ChEBI" id="CHEBI:15378"/>
        <dbReference type="ChEBI" id="CHEBI:16526"/>
        <dbReference type="ChEBI" id="CHEBI:33019"/>
        <dbReference type="ChEBI" id="CHEBI:37575"/>
        <dbReference type="ChEBI" id="CHEBI:57841"/>
        <dbReference type="ChEBI" id="CHEBI:62899"/>
        <dbReference type="EC" id="2.5.1.3"/>
    </reaction>
</comment>
<evidence type="ECO:0000256" key="3">
    <source>
        <dbReference type="ARBA" id="ARBA00022679"/>
    </source>
</evidence>
<keyword evidence="6 10" id="KW-0784">Thiamine biosynthesis</keyword>
<comment type="pathway">
    <text evidence="2 10 12">Cofactor biosynthesis; thiamine diphosphate biosynthesis; thiamine phosphate from 4-amino-2-methyl-5-diphosphomethylpyrimidine and 4-methyl-5-(2-phosphoethyl)-thiazole: step 1/1.</text>
</comment>
<evidence type="ECO:0000256" key="12">
    <source>
        <dbReference type="RuleBase" id="RU004253"/>
    </source>
</evidence>
<dbReference type="Gene3D" id="3.20.20.70">
    <property type="entry name" value="Aldolase class I"/>
    <property type="match status" value="1"/>
</dbReference>
<evidence type="ECO:0000259" key="13">
    <source>
        <dbReference type="Pfam" id="PF02581"/>
    </source>
</evidence>
<dbReference type="GO" id="GO:0004789">
    <property type="term" value="F:thiamine-phosphate diphosphorylase activity"/>
    <property type="evidence" value="ECO:0007669"/>
    <property type="project" value="UniProtKB-UniRule"/>
</dbReference>
<evidence type="ECO:0000313" key="14">
    <source>
        <dbReference type="EMBL" id="MBB4734933.1"/>
    </source>
</evidence>
<sequence>MRKPALPTGDAPSPHSCRPHRFARRHRAVGAGLSGEERRARLAEARLYVCTGLQDFLDDGALDADAFSAFVTACYSGGVDIIQVRDKSVDAAVELEALHLLVALAAEHRALSAANDRADLAALAGVDVFHTGQSDLNTQQCRALLGPDVLLGRSCRTRAQVDAARAEADLDYFCTGPVWPTPTKPSRAAVGLELPAYAAWRAREDGNARPFFAIGGIDVDRLPTVLETGAERVAVVRAVTDAEEPDEAAARLRDLLPR</sequence>
<dbReference type="EC" id="2.5.1.3" evidence="10"/>
<dbReference type="GO" id="GO:0005737">
    <property type="term" value="C:cytoplasm"/>
    <property type="evidence" value="ECO:0007669"/>
    <property type="project" value="TreeGrafter"/>
</dbReference>
<dbReference type="InterPro" id="IPR022998">
    <property type="entry name" value="ThiamineP_synth_TenI"/>
</dbReference>
<reference evidence="14 15" key="1">
    <citation type="submission" date="2020-08" db="EMBL/GenBank/DDBJ databases">
        <title>Sequencing the genomes of 1000 actinobacteria strains.</title>
        <authorList>
            <person name="Klenk H.-P."/>
        </authorList>
    </citation>
    <scope>NUCLEOTIDE SEQUENCE [LARGE SCALE GENOMIC DNA]</scope>
    <source>
        <strain evidence="14 15">DSM 23974</strain>
    </source>
</reference>
<dbReference type="RefSeq" id="WP_184240988.1">
    <property type="nucleotide sequence ID" value="NZ_JACHNA010000001.1"/>
</dbReference>
<dbReference type="UniPathway" id="UPA00060">
    <property type="reaction ID" value="UER00141"/>
</dbReference>
<comment type="caution">
    <text evidence="14">The sequence shown here is derived from an EMBL/GenBank/DDBJ whole genome shotgun (WGS) entry which is preliminary data.</text>
</comment>
<evidence type="ECO:0000256" key="1">
    <source>
        <dbReference type="ARBA" id="ARBA00003814"/>
    </source>
</evidence>
<organism evidence="14 15">
    <name type="scientific">Micrococcus cohnii</name>
    <dbReference type="NCBI Taxonomy" id="993416"/>
    <lineage>
        <taxon>Bacteria</taxon>
        <taxon>Bacillati</taxon>
        <taxon>Actinomycetota</taxon>
        <taxon>Actinomycetes</taxon>
        <taxon>Micrococcales</taxon>
        <taxon>Micrococcaceae</taxon>
        <taxon>Micrococcus</taxon>
    </lineage>
</organism>
<proteinExistence type="inferred from homology"/>
<evidence type="ECO:0000256" key="8">
    <source>
        <dbReference type="ARBA" id="ARBA00047851"/>
    </source>
</evidence>
<name>A0A7W7GMM9_9MICC</name>
<feature type="binding site" evidence="10">
    <location>
        <position position="135"/>
    </location>
    <ligand>
        <name>Mg(2+)</name>
        <dbReference type="ChEBI" id="CHEBI:18420"/>
    </ligand>
</feature>
<dbReference type="InterPro" id="IPR036206">
    <property type="entry name" value="ThiamineP_synth_sf"/>
</dbReference>
<feature type="binding site" evidence="10">
    <location>
        <begin position="181"/>
        <end position="183"/>
    </location>
    <ligand>
        <name>2-[(2R,5Z)-2-carboxy-4-methylthiazol-5(2H)-ylidene]ethyl phosphate</name>
        <dbReference type="ChEBI" id="CHEBI:62899"/>
    </ligand>
</feature>
<comment type="caution">
    <text evidence="10">Lacks conserved residue(s) required for the propagation of feature annotation.</text>
</comment>
<comment type="function">
    <text evidence="1 10">Condenses 4-methyl-5-(beta-hydroxyethyl)thiazole monophosphate (THZ-P) and 2-methyl-4-amino-5-hydroxymethyl pyrimidine pyrophosphate (HMP-PP) to form thiamine monophosphate (TMP).</text>
</comment>
<dbReference type="NCBIfam" id="TIGR00693">
    <property type="entry name" value="thiE"/>
    <property type="match status" value="1"/>
</dbReference>
<dbReference type="SUPFAM" id="SSF51391">
    <property type="entry name" value="Thiamin phosphate synthase"/>
    <property type="match status" value="1"/>
</dbReference>
<comment type="similarity">
    <text evidence="10 11">Belongs to the thiamine-phosphate synthase family.</text>
</comment>
<evidence type="ECO:0000256" key="7">
    <source>
        <dbReference type="ARBA" id="ARBA00047334"/>
    </source>
</evidence>
<keyword evidence="3 10" id="KW-0808">Transferase</keyword>
<dbReference type="EMBL" id="JACHNA010000001">
    <property type="protein sequence ID" value="MBB4734933.1"/>
    <property type="molecule type" value="Genomic_DNA"/>
</dbReference>
<feature type="domain" description="Thiamine phosphate synthase/TenI" evidence="13">
    <location>
        <begin position="63"/>
        <end position="239"/>
    </location>
</feature>
<dbReference type="PANTHER" id="PTHR20857">
    <property type="entry name" value="THIAMINE-PHOSPHATE PYROPHOSPHORYLASE"/>
    <property type="match status" value="1"/>
</dbReference>
<dbReference type="InterPro" id="IPR013785">
    <property type="entry name" value="Aldolase_TIM"/>
</dbReference>
<evidence type="ECO:0000256" key="6">
    <source>
        <dbReference type="ARBA" id="ARBA00022977"/>
    </source>
</evidence>
<dbReference type="CDD" id="cd00564">
    <property type="entry name" value="TMP_TenI"/>
    <property type="match status" value="1"/>
</dbReference>
<dbReference type="AlphaFoldDB" id="A0A7W7GMM9"/>
<feature type="binding site" evidence="10">
    <location>
        <begin position="83"/>
        <end position="87"/>
    </location>
    <ligand>
        <name>4-amino-2-methyl-5-(diphosphooxymethyl)pyrimidine</name>
        <dbReference type="ChEBI" id="CHEBI:57841"/>
    </ligand>
</feature>
<feature type="binding site" evidence="10">
    <location>
        <position position="216"/>
    </location>
    <ligand>
        <name>2-[(2R,5Z)-2-carboxy-4-methylthiazol-5(2H)-ylidene]ethyl phosphate</name>
        <dbReference type="ChEBI" id="CHEBI:62899"/>
    </ligand>
</feature>
<feature type="binding site" evidence="10">
    <location>
        <position position="184"/>
    </location>
    <ligand>
        <name>4-amino-2-methyl-5-(diphosphooxymethyl)pyrimidine</name>
        <dbReference type="ChEBI" id="CHEBI:57841"/>
    </ligand>
</feature>
<evidence type="ECO:0000256" key="5">
    <source>
        <dbReference type="ARBA" id="ARBA00022842"/>
    </source>
</evidence>
<dbReference type="HAMAP" id="MF_00097">
    <property type="entry name" value="TMP_synthase"/>
    <property type="match status" value="1"/>
</dbReference>
<keyword evidence="15" id="KW-1185">Reference proteome</keyword>
<dbReference type="PANTHER" id="PTHR20857:SF15">
    <property type="entry name" value="THIAMINE-PHOSPHATE SYNTHASE"/>
    <property type="match status" value="1"/>
</dbReference>
<evidence type="ECO:0000256" key="2">
    <source>
        <dbReference type="ARBA" id="ARBA00005165"/>
    </source>
</evidence>
<comment type="catalytic activity">
    <reaction evidence="8 10 11">
        <text>2-(2-carboxy-4-methylthiazol-5-yl)ethyl phosphate + 4-amino-2-methyl-5-(diphosphooxymethyl)pyrimidine + 2 H(+) = thiamine phosphate + CO2 + diphosphate</text>
        <dbReference type="Rhea" id="RHEA:47848"/>
        <dbReference type="ChEBI" id="CHEBI:15378"/>
        <dbReference type="ChEBI" id="CHEBI:16526"/>
        <dbReference type="ChEBI" id="CHEBI:33019"/>
        <dbReference type="ChEBI" id="CHEBI:37575"/>
        <dbReference type="ChEBI" id="CHEBI:57841"/>
        <dbReference type="ChEBI" id="CHEBI:62890"/>
        <dbReference type="EC" id="2.5.1.3"/>
    </reaction>
</comment>